<dbReference type="PANTHER" id="PTHR31080:SF274">
    <property type="entry name" value="PECTINESTERASE_PECTINESTERASE INHIBITOR 26"/>
    <property type="match status" value="1"/>
</dbReference>
<dbReference type="InterPro" id="IPR035513">
    <property type="entry name" value="Invertase/methylesterase_inhib"/>
</dbReference>
<dbReference type="Pfam" id="PF04043">
    <property type="entry name" value="PMEI"/>
    <property type="match status" value="1"/>
</dbReference>
<keyword evidence="6" id="KW-1185">Reference proteome</keyword>
<evidence type="ECO:0000256" key="3">
    <source>
        <dbReference type="SAM" id="SignalP"/>
    </source>
</evidence>
<dbReference type="SMART" id="SM00856">
    <property type="entry name" value="PMEI"/>
    <property type="match status" value="1"/>
</dbReference>
<dbReference type="InterPro" id="IPR006501">
    <property type="entry name" value="Pectinesterase_inhib_dom"/>
</dbReference>
<dbReference type="SUPFAM" id="SSF101148">
    <property type="entry name" value="Plant invertase/pectin methylesterase inhibitor"/>
    <property type="match status" value="1"/>
</dbReference>
<dbReference type="Proteomes" id="UP001159364">
    <property type="component" value="Linkage Group LG01"/>
</dbReference>
<sequence>MRSLSPVFLVAATIILVGQVAVATDLCANADYKPLCSSLVKGIGNAAAATESIIQNLITQTNHAKSQASRLEKDQKLDVCIENYDLAIDSLNKALKAYKGGDKYTGDINLSAAIASYSTCEDTFDEFNVASPLKKKDNLMEQTAATGLTVAKLT</sequence>
<evidence type="ECO:0000256" key="1">
    <source>
        <dbReference type="ARBA" id="ARBA00022729"/>
    </source>
</evidence>
<evidence type="ECO:0000313" key="5">
    <source>
        <dbReference type="EMBL" id="KAJ8773569.1"/>
    </source>
</evidence>
<evidence type="ECO:0000256" key="2">
    <source>
        <dbReference type="ARBA" id="ARBA00038471"/>
    </source>
</evidence>
<evidence type="ECO:0000259" key="4">
    <source>
        <dbReference type="SMART" id="SM00856"/>
    </source>
</evidence>
<dbReference type="CDD" id="cd15800">
    <property type="entry name" value="PMEI-like_2"/>
    <property type="match status" value="1"/>
</dbReference>
<protein>
    <recommendedName>
        <fullName evidence="4">Pectinesterase inhibitor domain-containing protein</fullName>
    </recommendedName>
</protein>
<feature type="domain" description="Pectinesterase inhibitor" evidence="4">
    <location>
        <begin position="18"/>
        <end position="150"/>
    </location>
</feature>
<reference evidence="5 6" key="1">
    <citation type="submission" date="2021-09" db="EMBL/GenBank/DDBJ databases">
        <title>Genomic insights and catalytic innovation underlie evolution of tropane alkaloids biosynthesis.</title>
        <authorList>
            <person name="Wang Y.-J."/>
            <person name="Tian T."/>
            <person name="Huang J.-P."/>
            <person name="Huang S.-X."/>
        </authorList>
    </citation>
    <scope>NUCLEOTIDE SEQUENCE [LARGE SCALE GENOMIC DNA]</scope>
    <source>
        <strain evidence="5">KIB-2018</strain>
        <tissue evidence="5">Leaf</tissue>
    </source>
</reference>
<feature type="chain" id="PRO_5043731656" description="Pectinesterase inhibitor domain-containing protein" evidence="3">
    <location>
        <begin position="24"/>
        <end position="154"/>
    </location>
</feature>
<dbReference type="EMBL" id="JAIWQS010000001">
    <property type="protein sequence ID" value="KAJ8773569.1"/>
    <property type="molecule type" value="Genomic_DNA"/>
</dbReference>
<dbReference type="PANTHER" id="PTHR31080">
    <property type="entry name" value="PECTINESTERASE INHIBITOR-LIKE"/>
    <property type="match status" value="1"/>
</dbReference>
<gene>
    <name evidence="5" type="ORF">K2173_005815</name>
</gene>
<dbReference type="NCBIfam" id="TIGR01614">
    <property type="entry name" value="PME_inhib"/>
    <property type="match status" value="1"/>
</dbReference>
<dbReference type="Gene3D" id="1.20.140.40">
    <property type="entry name" value="Invertase/pectin methylesterase inhibitor family protein"/>
    <property type="match status" value="1"/>
</dbReference>
<organism evidence="5 6">
    <name type="scientific">Erythroxylum novogranatense</name>
    <dbReference type="NCBI Taxonomy" id="1862640"/>
    <lineage>
        <taxon>Eukaryota</taxon>
        <taxon>Viridiplantae</taxon>
        <taxon>Streptophyta</taxon>
        <taxon>Embryophyta</taxon>
        <taxon>Tracheophyta</taxon>
        <taxon>Spermatophyta</taxon>
        <taxon>Magnoliopsida</taxon>
        <taxon>eudicotyledons</taxon>
        <taxon>Gunneridae</taxon>
        <taxon>Pentapetalae</taxon>
        <taxon>rosids</taxon>
        <taxon>fabids</taxon>
        <taxon>Malpighiales</taxon>
        <taxon>Erythroxylaceae</taxon>
        <taxon>Erythroxylum</taxon>
    </lineage>
</organism>
<keyword evidence="1 3" id="KW-0732">Signal</keyword>
<accession>A0AAV8U5V6</accession>
<name>A0AAV8U5V6_9ROSI</name>
<comment type="caution">
    <text evidence="5">The sequence shown here is derived from an EMBL/GenBank/DDBJ whole genome shotgun (WGS) entry which is preliminary data.</text>
</comment>
<comment type="similarity">
    <text evidence="2">Belongs to the PMEI family.</text>
</comment>
<feature type="signal peptide" evidence="3">
    <location>
        <begin position="1"/>
        <end position="23"/>
    </location>
</feature>
<dbReference type="GO" id="GO:0004857">
    <property type="term" value="F:enzyme inhibitor activity"/>
    <property type="evidence" value="ECO:0007669"/>
    <property type="project" value="InterPro"/>
</dbReference>
<dbReference type="InterPro" id="IPR051955">
    <property type="entry name" value="PME_Inhibitor"/>
</dbReference>
<dbReference type="AlphaFoldDB" id="A0AAV8U5V6"/>
<proteinExistence type="inferred from homology"/>
<evidence type="ECO:0000313" key="6">
    <source>
        <dbReference type="Proteomes" id="UP001159364"/>
    </source>
</evidence>